<dbReference type="GeneID" id="64636490"/>
<comment type="caution">
    <text evidence="2">The sequence shown here is derived from an EMBL/GenBank/DDBJ whole genome shotgun (WGS) entry which is preliminary data.</text>
</comment>
<evidence type="ECO:0000313" key="2">
    <source>
        <dbReference type="EMBL" id="KAG1808937.1"/>
    </source>
</evidence>
<reference evidence="2" key="1">
    <citation type="journal article" date="2020" name="New Phytol.">
        <title>Comparative genomics reveals dynamic genome evolution in host specialist ectomycorrhizal fungi.</title>
        <authorList>
            <person name="Lofgren L.A."/>
            <person name="Nguyen N.H."/>
            <person name="Vilgalys R."/>
            <person name="Ruytinx J."/>
            <person name="Liao H.L."/>
            <person name="Branco S."/>
            <person name="Kuo A."/>
            <person name="LaButti K."/>
            <person name="Lipzen A."/>
            <person name="Andreopoulos W."/>
            <person name="Pangilinan J."/>
            <person name="Riley R."/>
            <person name="Hundley H."/>
            <person name="Na H."/>
            <person name="Barry K."/>
            <person name="Grigoriev I.V."/>
            <person name="Stajich J.E."/>
            <person name="Kennedy P.G."/>
        </authorList>
    </citation>
    <scope>NUCLEOTIDE SEQUENCE</scope>
    <source>
        <strain evidence="2">MN1</strain>
    </source>
</reference>
<feature type="region of interest" description="Disordered" evidence="1">
    <location>
        <begin position="87"/>
        <end position="113"/>
    </location>
</feature>
<feature type="compositionally biased region" description="Polar residues" evidence="1">
    <location>
        <begin position="93"/>
        <end position="107"/>
    </location>
</feature>
<evidence type="ECO:0000256" key="1">
    <source>
        <dbReference type="SAM" id="MobiDB-lite"/>
    </source>
</evidence>
<name>A0A9P7E1S7_9AGAM</name>
<dbReference type="OrthoDB" id="2656549at2759"/>
<dbReference type="RefSeq" id="XP_041188929.1">
    <property type="nucleotide sequence ID" value="XM_041342474.1"/>
</dbReference>
<sequence length="231" mass="25170">MAKQKLEQRLGEIYTSSPLYLRNLFGFLRSGTRPTNAPPSIQLRPRRLNLNLSLSLLPVKLSRHPVVVAPCREEDRYGMTHETDAEAEEAMRRTNSNTANSSTQQGQVVAGPQGSCGRPAQILPSGYHGGHCGASAKTFLDAHESTQALEDGRADVVEDSMVNRGAQNANAQDNSSANPRASQIAQMITNDNFFGKADTSEEQGKPDNRQGAVEGGRRGNLDRVLQNAEKW</sequence>
<dbReference type="EMBL" id="JABBWG010000036">
    <property type="protein sequence ID" value="KAG1808937.1"/>
    <property type="molecule type" value="Genomic_DNA"/>
</dbReference>
<feature type="region of interest" description="Disordered" evidence="1">
    <location>
        <begin position="196"/>
        <end position="231"/>
    </location>
</feature>
<evidence type="ECO:0000313" key="3">
    <source>
        <dbReference type="Proteomes" id="UP000807769"/>
    </source>
</evidence>
<keyword evidence="3" id="KW-1185">Reference proteome</keyword>
<dbReference type="Proteomes" id="UP000807769">
    <property type="component" value="Unassembled WGS sequence"/>
</dbReference>
<feature type="compositionally biased region" description="Basic and acidic residues" evidence="1">
    <location>
        <begin position="198"/>
        <end position="208"/>
    </location>
</feature>
<dbReference type="AlphaFoldDB" id="A0A9P7E1S7"/>
<organism evidence="2 3">
    <name type="scientific">Suillus subaureus</name>
    <dbReference type="NCBI Taxonomy" id="48587"/>
    <lineage>
        <taxon>Eukaryota</taxon>
        <taxon>Fungi</taxon>
        <taxon>Dikarya</taxon>
        <taxon>Basidiomycota</taxon>
        <taxon>Agaricomycotina</taxon>
        <taxon>Agaricomycetes</taxon>
        <taxon>Agaricomycetidae</taxon>
        <taxon>Boletales</taxon>
        <taxon>Suillineae</taxon>
        <taxon>Suillaceae</taxon>
        <taxon>Suillus</taxon>
    </lineage>
</organism>
<proteinExistence type="predicted"/>
<accession>A0A9P7E1S7</accession>
<gene>
    <name evidence="2" type="ORF">BJ212DRAFT_1589968</name>
</gene>
<protein>
    <submittedName>
        <fullName evidence="2">Uncharacterized protein</fullName>
    </submittedName>
</protein>